<dbReference type="SUPFAM" id="SSF160964">
    <property type="entry name" value="MalF N-terminal region-like"/>
    <property type="match status" value="1"/>
</dbReference>
<dbReference type="Gene3D" id="1.10.3720.10">
    <property type="entry name" value="MetI-like"/>
    <property type="match status" value="1"/>
</dbReference>
<evidence type="ECO:0000259" key="8">
    <source>
        <dbReference type="PROSITE" id="PS50928"/>
    </source>
</evidence>
<evidence type="ECO:0000256" key="2">
    <source>
        <dbReference type="ARBA" id="ARBA00022448"/>
    </source>
</evidence>
<dbReference type="GO" id="GO:0055085">
    <property type="term" value="P:transmembrane transport"/>
    <property type="evidence" value="ECO:0007669"/>
    <property type="project" value="InterPro"/>
</dbReference>
<evidence type="ECO:0000256" key="1">
    <source>
        <dbReference type="ARBA" id="ARBA00004651"/>
    </source>
</evidence>
<organism evidence="9 10">
    <name type="scientific">Actinocatenispora sera</name>
    <dbReference type="NCBI Taxonomy" id="390989"/>
    <lineage>
        <taxon>Bacteria</taxon>
        <taxon>Bacillati</taxon>
        <taxon>Actinomycetota</taxon>
        <taxon>Actinomycetes</taxon>
        <taxon>Micromonosporales</taxon>
        <taxon>Micromonosporaceae</taxon>
        <taxon>Actinocatenispora</taxon>
    </lineage>
</organism>
<accession>A0A810L3G6</accession>
<evidence type="ECO:0000256" key="5">
    <source>
        <dbReference type="ARBA" id="ARBA00022989"/>
    </source>
</evidence>
<keyword evidence="6 7" id="KW-0472">Membrane</keyword>
<feature type="transmembrane region" description="Helical" evidence="7">
    <location>
        <begin position="170"/>
        <end position="186"/>
    </location>
</feature>
<proteinExistence type="inferred from homology"/>
<dbReference type="PANTHER" id="PTHR43005">
    <property type="entry name" value="BLR7065 PROTEIN"/>
    <property type="match status" value="1"/>
</dbReference>
<dbReference type="Proteomes" id="UP000680750">
    <property type="component" value="Chromosome"/>
</dbReference>
<keyword evidence="3" id="KW-1003">Cell membrane</keyword>
<dbReference type="SUPFAM" id="SSF161098">
    <property type="entry name" value="MetI-like"/>
    <property type="match status" value="1"/>
</dbReference>
<evidence type="ECO:0000256" key="7">
    <source>
        <dbReference type="RuleBase" id="RU363032"/>
    </source>
</evidence>
<gene>
    <name evidence="9" type="ORF">Asera_30290</name>
</gene>
<name>A0A810L3G6_9ACTN</name>
<dbReference type="InterPro" id="IPR035906">
    <property type="entry name" value="MetI-like_sf"/>
</dbReference>
<dbReference type="PANTHER" id="PTHR43005:SF1">
    <property type="entry name" value="SPERMIDINE_PUTRESCINE TRANSPORT SYSTEM PERMEASE PROTEIN"/>
    <property type="match status" value="1"/>
</dbReference>
<comment type="similarity">
    <text evidence="7">Belongs to the binding-protein-dependent transport system permease family.</text>
</comment>
<keyword evidence="5 7" id="KW-1133">Transmembrane helix</keyword>
<keyword evidence="2 7" id="KW-0813">Transport</keyword>
<dbReference type="CDD" id="cd06261">
    <property type="entry name" value="TM_PBP2"/>
    <property type="match status" value="1"/>
</dbReference>
<reference evidence="9" key="1">
    <citation type="submission" date="2020-08" db="EMBL/GenBank/DDBJ databases">
        <title>Whole genome shotgun sequence of Actinocatenispora sera NBRC 101916.</title>
        <authorList>
            <person name="Komaki H."/>
            <person name="Tamura T."/>
        </authorList>
    </citation>
    <scope>NUCLEOTIDE SEQUENCE</scope>
    <source>
        <strain evidence="9">NBRC 101916</strain>
    </source>
</reference>
<keyword evidence="4 7" id="KW-0812">Transmembrane</keyword>
<feature type="transmembrane region" description="Helical" evidence="7">
    <location>
        <begin position="127"/>
        <end position="150"/>
    </location>
</feature>
<evidence type="ECO:0000313" key="9">
    <source>
        <dbReference type="EMBL" id="BCJ28921.1"/>
    </source>
</evidence>
<feature type="domain" description="ABC transmembrane type-1" evidence="8">
    <location>
        <begin position="91"/>
        <end position="301"/>
    </location>
</feature>
<dbReference type="Pfam" id="PF00528">
    <property type="entry name" value="BPD_transp_1"/>
    <property type="match status" value="1"/>
</dbReference>
<dbReference type="EMBL" id="AP023354">
    <property type="protein sequence ID" value="BCJ28921.1"/>
    <property type="molecule type" value="Genomic_DNA"/>
</dbReference>
<sequence>MTASTTAERTTAAPEAPGAARVPMRGRTILRGLPLLPAVVLLLVFLAGPIIYCIYYAFTDMQLTGATTTNFVGLANFRKAFGDDQFYNAILQTLIFTVLSAIVGQNILGLVIALLFRLATKVLRSIVGALVIAAWVVPEIVAGYLMYAFFRDEGSLNEILKFLHLPQQNWLYTLPILAVSLANVWRGTAFSMLVYSAALAEVPAELTEAAAMDGAGVWQRFWHVTVPTIRRSVATNLMLITLQTLSVFGLIFAMTKGGPSNKSTTLPIYTYQTALQNYEIGYGTAMALVLLVIGALFSLVYLRALRPEAD</sequence>
<feature type="transmembrane region" description="Helical" evidence="7">
    <location>
        <begin position="89"/>
        <end position="115"/>
    </location>
</feature>
<dbReference type="PROSITE" id="PS50928">
    <property type="entry name" value="ABC_TM1"/>
    <property type="match status" value="1"/>
</dbReference>
<dbReference type="AlphaFoldDB" id="A0A810L3G6"/>
<evidence type="ECO:0000313" key="10">
    <source>
        <dbReference type="Proteomes" id="UP000680750"/>
    </source>
</evidence>
<feature type="transmembrane region" description="Helical" evidence="7">
    <location>
        <begin position="33"/>
        <end position="58"/>
    </location>
</feature>
<evidence type="ECO:0000256" key="3">
    <source>
        <dbReference type="ARBA" id="ARBA00022475"/>
    </source>
</evidence>
<protein>
    <submittedName>
        <fullName evidence="9">Amino acid ABC transporter permease</fullName>
    </submittedName>
</protein>
<dbReference type="InterPro" id="IPR000515">
    <property type="entry name" value="MetI-like"/>
</dbReference>
<keyword evidence="10" id="KW-1185">Reference proteome</keyword>
<comment type="subcellular location">
    <subcellularLocation>
        <location evidence="1 7">Cell membrane</location>
        <topology evidence="1 7">Multi-pass membrane protein</topology>
    </subcellularLocation>
</comment>
<feature type="transmembrane region" description="Helical" evidence="7">
    <location>
        <begin position="280"/>
        <end position="302"/>
    </location>
</feature>
<dbReference type="KEGG" id="aser:Asera_30290"/>
<dbReference type="GO" id="GO:0005886">
    <property type="term" value="C:plasma membrane"/>
    <property type="evidence" value="ECO:0007669"/>
    <property type="project" value="UniProtKB-SubCell"/>
</dbReference>
<feature type="transmembrane region" description="Helical" evidence="7">
    <location>
        <begin position="237"/>
        <end position="255"/>
    </location>
</feature>
<evidence type="ECO:0000256" key="6">
    <source>
        <dbReference type="ARBA" id="ARBA00023136"/>
    </source>
</evidence>
<evidence type="ECO:0000256" key="4">
    <source>
        <dbReference type="ARBA" id="ARBA00022692"/>
    </source>
</evidence>